<dbReference type="Pfam" id="PF11706">
    <property type="entry name" value="zf-CGNR"/>
    <property type="match status" value="1"/>
</dbReference>
<reference evidence="3 4" key="1">
    <citation type="submission" date="2020-05" db="EMBL/GenBank/DDBJ databases">
        <title>Genome sequence of Kribbella sandramycini ATCC 39419.</title>
        <authorList>
            <person name="Maclea K.S."/>
            <person name="Fair J.L."/>
        </authorList>
    </citation>
    <scope>NUCLEOTIDE SEQUENCE [LARGE SCALE GENOMIC DNA]</scope>
    <source>
        <strain evidence="3 4">ATCC 39419</strain>
    </source>
</reference>
<gene>
    <name evidence="2" type="ORF">HNR71_005415</name>
    <name evidence="3" type="ORF">HPO96_09070</name>
</gene>
<feature type="domain" description="Zinc finger CGNR" evidence="1">
    <location>
        <begin position="120"/>
        <end position="161"/>
    </location>
</feature>
<dbReference type="RefSeq" id="WP_171672890.1">
    <property type="nucleotide sequence ID" value="NZ_BAAAGT010000002.1"/>
</dbReference>
<dbReference type="PANTHER" id="PTHR35525">
    <property type="entry name" value="BLL6575 PROTEIN"/>
    <property type="match status" value="1"/>
</dbReference>
<evidence type="ECO:0000259" key="1">
    <source>
        <dbReference type="Pfam" id="PF11706"/>
    </source>
</evidence>
<dbReference type="SUPFAM" id="SSF160904">
    <property type="entry name" value="Jann2411-like"/>
    <property type="match status" value="1"/>
</dbReference>
<dbReference type="EMBL" id="JACHKF010000001">
    <property type="protein sequence ID" value="MBB6569778.1"/>
    <property type="molecule type" value="Genomic_DNA"/>
</dbReference>
<name>A0A7Y4KXD6_9ACTN</name>
<comment type="caution">
    <text evidence="3">The sequence shown here is derived from an EMBL/GenBank/DDBJ whole genome shotgun (WGS) entry which is preliminary data.</text>
</comment>
<evidence type="ECO:0000313" key="2">
    <source>
        <dbReference type="EMBL" id="MBB6569778.1"/>
    </source>
</evidence>
<dbReference type="InterPro" id="IPR023286">
    <property type="entry name" value="ABATE_dom_sf"/>
</dbReference>
<keyword evidence="4" id="KW-1185">Reference proteome</keyword>
<dbReference type="Proteomes" id="UP000553957">
    <property type="component" value="Unassembled WGS sequence"/>
</dbReference>
<dbReference type="AlphaFoldDB" id="A0A7Y4KXD6"/>
<dbReference type="Proteomes" id="UP000534306">
    <property type="component" value="Unassembled WGS sequence"/>
</dbReference>
<sequence length="167" mass="18570">MTTTDEELLLGLLNSTPLVAGRERDDLTATTAWQQWLSTRGDLTEPEGRAPLTAVRAALQDVVRGDQPSSALTPFLRGIRSTPTLTPDGVEWTLTGPPRTLIPARAVLAWDAVQQARPGRLRPCGNDECQLFLLDRSKANTARWCSMQSCGNRMKARRHYESRTRQD</sequence>
<reference evidence="2 5" key="2">
    <citation type="submission" date="2020-08" db="EMBL/GenBank/DDBJ databases">
        <title>Sequencing the genomes of 1000 actinobacteria strains.</title>
        <authorList>
            <person name="Klenk H.-P."/>
        </authorList>
    </citation>
    <scope>NUCLEOTIDE SEQUENCE [LARGE SCALE GENOMIC DNA]</scope>
    <source>
        <strain evidence="2 5">DSM 15626</strain>
    </source>
</reference>
<organism evidence="3 4">
    <name type="scientific">Kribbella sandramycini</name>
    <dbReference type="NCBI Taxonomy" id="60450"/>
    <lineage>
        <taxon>Bacteria</taxon>
        <taxon>Bacillati</taxon>
        <taxon>Actinomycetota</taxon>
        <taxon>Actinomycetes</taxon>
        <taxon>Propionibacteriales</taxon>
        <taxon>Kribbellaceae</taxon>
        <taxon>Kribbella</taxon>
    </lineage>
</organism>
<evidence type="ECO:0000313" key="3">
    <source>
        <dbReference type="EMBL" id="NOL40395.1"/>
    </source>
</evidence>
<accession>A0A7Y4KXD6</accession>
<dbReference type="InterPro" id="IPR021005">
    <property type="entry name" value="Znf_CGNR"/>
</dbReference>
<protein>
    <submittedName>
        <fullName evidence="3">CGNR zinc finger domain-containing protein</fullName>
    </submittedName>
    <submittedName>
        <fullName evidence="2">Putative RNA-binding Zn ribbon-like protein</fullName>
    </submittedName>
</protein>
<proteinExistence type="predicted"/>
<evidence type="ECO:0000313" key="5">
    <source>
        <dbReference type="Proteomes" id="UP000553957"/>
    </source>
</evidence>
<dbReference type="InterPro" id="IPR010852">
    <property type="entry name" value="ABATE"/>
</dbReference>
<dbReference type="EMBL" id="JABJRC010000002">
    <property type="protein sequence ID" value="NOL40395.1"/>
    <property type="molecule type" value="Genomic_DNA"/>
</dbReference>
<dbReference type="PANTHER" id="PTHR35525:SF3">
    <property type="entry name" value="BLL6575 PROTEIN"/>
    <property type="match status" value="1"/>
</dbReference>
<evidence type="ECO:0000313" key="4">
    <source>
        <dbReference type="Proteomes" id="UP000534306"/>
    </source>
</evidence>
<dbReference type="Gene3D" id="1.10.3300.10">
    <property type="entry name" value="Jann2411-like domain"/>
    <property type="match status" value="1"/>
</dbReference>